<gene>
    <name evidence="2" type="ORF">CJ305_02060</name>
</gene>
<reference evidence="2 3" key="1">
    <citation type="submission" date="2017-08" db="EMBL/GenBank/DDBJ databases">
        <title>The whole genome shortgun sequences of strain Leeuwenhoekiella nanhaiensis G18 from the South China Sea.</title>
        <authorList>
            <person name="Liu Q."/>
        </authorList>
    </citation>
    <scope>NUCLEOTIDE SEQUENCE [LARGE SCALE GENOMIC DNA]</scope>
    <source>
        <strain evidence="2 3">G18</strain>
    </source>
</reference>
<feature type="chain" id="PRO_5013753547" description="Ig-like domain-containing protein" evidence="1">
    <location>
        <begin position="20"/>
        <end position="145"/>
    </location>
</feature>
<proteinExistence type="predicted"/>
<evidence type="ECO:0008006" key="4">
    <source>
        <dbReference type="Google" id="ProtNLM"/>
    </source>
</evidence>
<dbReference type="Proteomes" id="UP000229433">
    <property type="component" value="Unassembled WGS sequence"/>
</dbReference>
<name>A0A2G1VW76_9FLAO</name>
<dbReference type="EMBL" id="NQXA01000001">
    <property type="protein sequence ID" value="PHQ31032.1"/>
    <property type="molecule type" value="Genomic_DNA"/>
</dbReference>
<evidence type="ECO:0000313" key="2">
    <source>
        <dbReference type="EMBL" id="PHQ31032.1"/>
    </source>
</evidence>
<evidence type="ECO:0000313" key="3">
    <source>
        <dbReference type="Proteomes" id="UP000229433"/>
    </source>
</evidence>
<feature type="signal peptide" evidence="1">
    <location>
        <begin position="1"/>
        <end position="19"/>
    </location>
</feature>
<protein>
    <recommendedName>
        <fullName evidence="4">Ig-like domain-containing protein</fullName>
    </recommendedName>
</protein>
<keyword evidence="3" id="KW-1185">Reference proteome</keyword>
<accession>A0A2G1VW76</accession>
<keyword evidence="1" id="KW-0732">Signal</keyword>
<organism evidence="2 3">
    <name type="scientific">Leeuwenhoekiella nanhaiensis</name>
    <dbReference type="NCBI Taxonomy" id="1655491"/>
    <lineage>
        <taxon>Bacteria</taxon>
        <taxon>Pseudomonadati</taxon>
        <taxon>Bacteroidota</taxon>
        <taxon>Flavobacteriia</taxon>
        <taxon>Flavobacteriales</taxon>
        <taxon>Flavobacteriaceae</taxon>
        <taxon>Leeuwenhoekiella</taxon>
    </lineage>
</organism>
<dbReference type="AlphaFoldDB" id="A0A2G1VW76"/>
<sequence length="145" mass="16650">MNKVFVFLLFCFSGFSSLAQLSCDDFKEGVFITEQESPVQFKIEIVRTATSQTERIIEPSRELIESGYPYQKVSHITLKWIDDCSYRMMYDKEKGSLSEIEQFINDSGGALVQFTDIDGSCIFYKSSMKINGELEWISGKMCKIK</sequence>
<comment type="caution">
    <text evidence="2">The sequence shown here is derived from an EMBL/GenBank/DDBJ whole genome shotgun (WGS) entry which is preliminary data.</text>
</comment>
<evidence type="ECO:0000256" key="1">
    <source>
        <dbReference type="SAM" id="SignalP"/>
    </source>
</evidence>